<evidence type="ECO:0000256" key="2">
    <source>
        <dbReference type="ARBA" id="ARBA00010742"/>
    </source>
</evidence>
<evidence type="ECO:0000259" key="4">
    <source>
        <dbReference type="Pfam" id="PF22384"/>
    </source>
</evidence>
<dbReference type="Gene3D" id="3.40.190.10">
    <property type="entry name" value="Periplasmic binding protein-like II"/>
    <property type="match status" value="2"/>
</dbReference>
<evidence type="ECO:0000313" key="6">
    <source>
        <dbReference type="Proteomes" id="UP000027730"/>
    </source>
</evidence>
<protein>
    <submittedName>
        <fullName evidence="5">Periplasmic binding protein-like II</fullName>
    </submittedName>
</protein>
<feature type="domain" description="Ca3427-like PBP 2" evidence="4">
    <location>
        <begin position="90"/>
        <end position="187"/>
    </location>
</feature>
<dbReference type="HOGENOM" id="CLU_061316_1_0_1"/>
<proteinExistence type="inferred from homology"/>
<evidence type="ECO:0000256" key="1">
    <source>
        <dbReference type="ARBA" id="ARBA00004418"/>
    </source>
</evidence>
<name>A0A074XKG0_9PEZI</name>
<dbReference type="Pfam" id="PF22384">
    <property type="entry name" value="PBP2_Ca3427_like"/>
    <property type="match status" value="1"/>
</dbReference>
<sequence length="296" mass="32721">MTSERLRIGYIPEHFSTPLHFAIKHFGLEADIKPFPTGTGALTASLKDNSIDVAIGLTEGFVADLGKTNASKETPAYKLVGTYVESPLCWAISVGNKSSINDENELNGKRVGVSRIGSGSYVMSYVLADQKGWLEKSKSPFEVVPLGDFKALRNGVNEGDKADFFMWEHFTTKKFYDNGELKRVGDIYTPWPSWMIAARDAKDKKLEVMAEKLNQGVQYFREHQEESVEHITGTMEYSQEDANAWLKTVKFSDNVRGVDSGVVEHTISILKKGGVLDDSNGGVEGMVAINRAQKGQ</sequence>
<dbReference type="RefSeq" id="XP_013429121.1">
    <property type="nucleotide sequence ID" value="XM_013573667.1"/>
</dbReference>
<dbReference type="PANTHER" id="PTHR30024">
    <property type="entry name" value="ALIPHATIC SULFONATES-BINDING PROTEIN-RELATED"/>
    <property type="match status" value="1"/>
</dbReference>
<dbReference type="AlphaFoldDB" id="A0A074XKG0"/>
<organism evidence="5 6">
    <name type="scientific">Aureobasidium namibiae CBS 147.97</name>
    <dbReference type="NCBI Taxonomy" id="1043004"/>
    <lineage>
        <taxon>Eukaryota</taxon>
        <taxon>Fungi</taxon>
        <taxon>Dikarya</taxon>
        <taxon>Ascomycota</taxon>
        <taxon>Pezizomycotina</taxon>
        <taxon>Dothideomycetes</taxon>
        <taxon>Dothideomycetidae</taxon>
        <taxon>Dothideales</taxon>
        <taxon>Saccotheciaceae</taxon>
        <taxon>Aureobasidium</taxon>
    </lineage>
</organism>
<dbReference type="PANTHER" id="PTHR30024:SF47">
    <property type="entry name" value="TAURINE-BINDING PERIPLASMIC PROTEIN"/>
    <property type="match status" value="1"/>
</dbReference>
<dbReference type="InterPro" id="IPR054364">
    <property type="entry name" value="Ca3427-like_PBP2"/>
</dbReference>
<dbReference type="STRING" id="1043004.A0A074XKG0"/>
<dbReference type="GO" id="GO:0042597">
    <property type="term" value="C:periplasmic space"/>
    <property type="evidence" value="ECO:0007669"/>
    <property type="project" value="UniProtKB-SubCell"/>
</dbReference>
<comment type="similarity">
    <text evidence="2">Belongs to the bacterial solute-binding protein SsuA/TauA family.</text>
</comment>
<dbReference type="Proteomes" id="UP000027730">
    <property type="component" value="Unassembled WGS sequence"/>
</dbReference>
<accession>A0A074XKG0</accession>
<keyword evidence="3" id="KW-0732">Signal</keyword>
<evidence type="ECO:0000256" key="3">
    <source>
        <dbReference type="ARBA" id="ARBA00022729"/>
    </source>
</evidence>
<keyword evidence="6" id="KW-1185">Reference proteome</keyword>
<reference evidence="5 6" key="1">
    <citation type="journal article" date="2014" name="BMC Genomics">
        <title>Genome sequencing of four Aureobasidium pullulans varieties: biotechnological potential, stress tolerance, and description of new species.</title>
        <authorList>
            <person name="Gostin Ar C."/>
            <person name="Ohm R.A."/>
            <person name="Kogej T."/>
            <person name="Sonjak S."/>
            <person name="Turk M."/>
            <person name="Zajc J."/>
            <person name="Zalar P."/>
            <person name="Grube M."/>
            <person name="Sun H."/>
            <person name="Han J."/>
            <person name="Sharma A."/>
            <person name="Chiniquy J."/>
            <person name="Ngan C.Y."/>
            <person name="Lipzen A."/>
            <person name="Barry K."/>
            <person name="Grigoriev I.V."/>
            <person name="Gunde-Cimerman N."/>
        </authorList>
    </citation>
    <scope>NUCLEOTIDE SEQUENCE [LARGE SCALE GENOMIC DNA]</scope>
    <source>
        <strain evidence="5 6">CBS 147.97</strain>
    </source>
</reference>
<dbReference type="SUPFAM" id="SSF53850">
    <property type="entry name" value="Periplasmic binding protein-like II"/>
    <property type="match status" value="1"/>
</dbReference>
<evidence type="ECO:0000313" key="5">
    <source>
        <dbReference type="EMBL" id="KEQ75036.1"/>
    </source>
</evidence>
<dbReference type="OrthoDB" id="1363at2759"/>
<comment type="subcellular location">
    <subcellularLocation>
        <location evidence="1">Periplasm</location>
    </subcellularLocation>
</comment>
<dbReference type="EMBL" id="KL584706">
    <property type="protein sequence ID" value="KEQ75036.1"/>
    <property type="molecule type" value="Genomic_DNA"/>
</dbReference>
<dbReference type="CDD" id="cd13637">
    <property type="entry name" value="PBP2_Ca3427_like"/>
    <property type="match status" value="1"/>
</dbReference>
<dbReference type="GeneID" id="25409922"/>
<gene>
    <name evidence="5" type="ORF">M436DRAFT_43296</name>
</gene>